<comment type="caution">
    <text evidence="2">The sequence shown here is derived from an EMBL/GenBank/DDBJ whole genome shotgun (WGS) entry which is preliminary data.</text>
</comment>
<name>A0A0P7V176_SCLFO</name>
<evidence type="ECO:0000256" key="1">
    <source>
        <dbReference type="SAM" id="MobiDB-lite"/>
    </source>
</evidence>
<evidence type="ECO:0000313" key="2">
    <source>
        <dbReference type="EMBL" id="KPP68019.1"/>
    </source>
</evidence>
<feature type="compositionally biased region" description="Basic and acidic residues" evidence="1">
    <location>
        <begin position="10"/>
        <end position="19"/>
    </location>
</feature>
<dbReference type="Proteomes" id="UP000034805">
    <property type="component" value="Unassembled WGS sequence"/>
</dbReference>
<accession>A0A0P7V176</accession>
<proteinExistence type="predicted"/>
<dbReference type="EMBL" id="JARO02004720">
    <property type="protein sequence ID" value="KPP68019.1"/>
    <property type="molecule type" value="Genomic_DNA"/>
</dbReference>
<organism evidence="2 3">
    <name type="scientific">Scleropages formosus</name>
    <name type="common">Asian bonytongue</name>
    <name type="synonym">Osteoglossum formosum</name>
    <dbReference type="NCBI Taxonomy" id="113540"/>
    <lineage>
        <taxon>Eukaryota</taxon>
        <taxon>Metazoa</taxon>
        <taxon>Chordata</taxon>
        <taxon>Craniata</taxon>
        <taxon>Vertebrata</taxon>
        <taxon>Euteleostomi</taxon>
        <taxon>Actinopterygii</taxon>
        <taxon>Neopterygii</taxon>
        <taxon>Teleostei</taxon>
        <taxon>Osteoglossocephala</taxon>
        <taxon>Osteoglossomorpha</taxon>
        <taxon>Osteoglossiformes</taxon>
        <taxon>Osteoglossidae</taxon>
        <taxon>Scleropages</taxon>
    </lineage>
</organism>
<protein>
    <submittedName>
        <fullName evidence="2">Uncharacterized protein</fullName>
    </submittedName>
</protein>
<evidence type="ECO:0000313" key="3">
    <source>
        <dbReference type="Proteomes" id="UP000034805"/>
    </source>
</evidence>
<sequence>MGSAKAGGSETEHELRQSEGLRPVSQPPVASESPPDKDADPH</sequence>
<feature type="region of interest" description="Disordered" evidence="1">
    <location>
        <begin position="1"/>
        <end position="42"/>
    </location>
</feature>
<dbReference type="AlphaFoldDB" id="A0A0P7V176"/>
<gene>
    <name evidence="2" type="ORF">Z043_113330</name>
</gene>
<reference evidence="2 3" key="1">
    <citation type="submission" date="2015-08" db="EMBL/GenBank/DDBJ databases">
        <title>The genome of the Asian arowana (Scleropages formosus).</title>
        <authorList>
            <person name="Tan M.H."/>
            <person name="Gan H.M."/>
            <person name="Croft L.J."/>
            <person name="Austin C.M."/>
        </authorList>
    </citation>
    <scope>NUCLEOTIDE SEQUENCE [LARGE SCALE GENOMIC DNA]</scope>
    <source>
        <strain evidence="2">Aro1</strain>
    </source>
</reference>